<comment type="similarity">
    <text evidence="1">Belongs to the ETF beta-subunit/FixA family.</text>
</comment>
<dbReference type="Gene3D" id="3.40.50.620">
    <property type="entry name" value="HUPs"/>
    <property type="match status" value="1"/>
</dbReference>
<evidence type="ECO:0000256" key="2">
    <source>
        <dbReference type="ARBA" id="ARBA00016797"/>
    </source>
</evidence>
<dbReference type="SMART" id="SM00893">
    <property type="entry name" value="ETF"/>
    <property type="match status" value="1"/>
</dbReference>
<evidence type="ECO:0000313" key="6">
    <source>
        <dbReference type="EMBL" id="OGG05175.1"/>
    </source>
</evidence>
<dbReference type="EMBL" id="MFIX01000083">
    <property type="protein sequence ID" value="OGG05175.1"/>
    <property type="molecule type" value="Genomic_DNA"/>
</dbReference>
<dbReference type="InterPro" id="IPR014730">
    <property type="entry name" value="ETF_a/b_N"/>
</dbReference>
<evidence type="ECO:0000256" key="1">
    <source>
        <dbReference type="ARBA" id="ARBA00007557"/>
    </source>
</evidence>
<evidence type="ECO:0000259" key="5">
    <source>
        <dbReference type="SMART" id="SM00893"/>
    </source>
</evidence>
<evidence type="ECO:0000256" key="3">
    <source>
        <dbReference type="ARBA" id="ARBA00022448"/>
    </source>
</evidence>
<accession>A0A1F5YYG8</accession>
<organism evidence="6 7">
    <name type="scientific">Candidatus Glassbacteria bacterium RIFCSPLOWO2_12_FULL_58_11</name>
    <dbReference type="NCBI Taxonomy" id="1817867"/>
    <lineage>
        <taxon>Bacteria</taxon>
        <taxon>Candidatus Glassiibacteriota</taxon>
    </lineage>
</organism>
<dbReference type="InterPro" id="IPR012255">
    <property type="entry name" value="ETF_b"/>
</dbReference>
<dbReference type="CDD" id="cd01714">
    <property type="entry name" value="ETF_beta"/>
    <property type="match status" value="1"/>
</dbReference>
<dbReference type="Pfam" id="PF01012">
    <property type="entry name" value="ETF"/>
    <property type="match status" value="1"/>
</dbReference>
<dbReference type="PIRSF" id="PIRSF000090">
    <property type="entry name" value="Beta-ETF"/>
    <property type="match status" value="1"/>
</dbReference>
<sequence length="249" mass="26581">MNIYVCVKQVPDTEARIQIAEDGKSIETGEINFILNPFDEFAVEEALRTQEKLGGEVTVVSLGNENAAAAIRTAMAMGADKGLLLRTAEPADDPLLVARALAREIGGSGVDVVFFGKQAVGNEHGQVGILVAELLGIPGISEVSGLELSAESAKGKREIEGGSEFFECPLPAMFTTQKGLNEPRYPSLKGRMAAKKKPLEEKAVTLGESQLVVEKLNYPPQRERGRVIGQGAAAAGELVRLLREEAKVI</sequence>
<feature type="domain" description="Electron transfer flavoprotein alpha/beta-subunit N-terminal" evidence="5">
    <location>
        <begin position="23"/>
        <end position="210"/>
    </location>
</feature>
<dbReference type="PANTHER" id="PTHR21294:SF8">
    <property type="entry name" value="ELECTRON TRANSFER FLAVOPROTEIN SUBUNIT BETA"/>
    <property type="match status" value="1"/>
</dbReference>
<evidence type="ECO:0000313" key="7">
    <source>
        <dbReference type="Proteomes" id="UP000179129"/>
    </source>
</evidence>
<dbReference type="InterPro" id="IPR014729">
    <property type="entry name" value="Rossmann-like_a/b/a_fold"/>
</dbReference>
<keyword evidence="3" id="KW-0813">Transport</keyword>
<dbReference type="Proteomes" id="UP000179129">
    <property type="component" value="Unassembled WGS sequence"/>
</dbReference>
<dbReference type="PANTHER" id="PTHR21294">
    <property type="entry name" value="ELECTRON TRANSFER FLAVOPROTEIN BETA-SUBUNIT"/>
    <property type="match status" value="1"/>
</dbReference>
<comment type="caution">
    <text evidence="6">The sequence shown here is derived from an EMBL/GenBank/DDBJ whole genome shotgun (WGS) entry which is preliminary data.</text>
</comment>
<reference evidence="6 7" key="1">
    <citation type="journal article" date="2016" name="Nat. Commun.">
        <title>Thousands of microbial genomes shed light on interconnected biogeochemical processes in an aquifer system.</title>
        <authorList>
            <person name="Anantharaman K."/>
            <person name="Brown C.T."/>
            <person name="Hug L.A."/>
            <person name="Sharon I."/>
            <person name="Castelle C.J."/>
            <person name="Probst A.J."/>
            <person name="Thomas B.C."/>
            <person name="Singh A."/>
            <person name="Wilkins M.J."/>
            <person name="Karaoz U."/>
            <person name="Brodie E.L."/>
            <person name="Williams K.H."/>
            <person name="Hubbard S.S."/>
            <person name="Banfield J.F."/>
        </authorList>
    </citation>
    <scope>NUCLEOTIDE SEQUENCE [LARGE SCALE GENOMIC DNA]</scope>
</reference>
<dbReference type="STRING" id="1817867.A3F83_08470"/>
<proteinExistence type="inferred from homology"/>
<dbReference type="SUPFAM" id="SSF52402">
    <property type="entry name" value="Adenine nucleotide alpha hydrolases-like"/>
    <property type="match status" value="1"/>
</dbReference>
<keyword evidence="4" id="KW-0249">Electron transport</keyword>
<protein>
    <recommendedName>
        <fullName evidence="2">Electron transfer flavoprotein subunit beta</fullName>
    </recommendedName>
</protein>
<dbReference type="AlphaFoldDB" id="A0A1F5YYG8"/>
<dbReference type="GO" id="GO:0009055">
    <property type="term" value="F:electron transfer activity"/>
    <property type="evidence" value="ECO:0007669"/>
    <property type="project" value="InterPro"/>
</dbReference>
<dbReference type="InterPro" id="IPR033948">
    <property type="entry name" value="ETF_beta_N"/>
</dbReference>
<evidence type="ECO:0000256" key="4">
    <source>
        <dbReference type="ARBA" id="ARBA00022982"/>
    </source>
</evidence>
<gene>
    <name evidence="6" type="ORF">A3F83_08470</name>
</gene>
<name>A0A1F5YYG8_9BACT</name>